<sequence>MLHLPDETDVAIDMSEVATKAVHAAFLKARESRLPVVIAEGDQLIEVGPDNSRTVLKQLPPLQKPARRLLIIA</sequence>
<organism evidence="1 2">
    <name type="scientific">Fibrella aquatilis</name>
    <dbReference type="NCBI Taxonomy" id="2817059"/>
    <lineage>
        <taxon>Bacteria</taxon>
        <taxon>Pseudomonadati</taxon>
        <taxon>Bacteroidota</taxon>
        <taxon>Cytophagia</taxon>
        <taxon>Cytophagales</taxon>
        <taxon>Spirosomataceae</taxon>
        <taxon>Fibrella</taxon>
    </lineage>
</organism>
<comment type="caution">
    <text evidence="1">The sequence shown here is derived from an EMBL/GenBank/DDBJ whole genome shotgun (WGS) entry which is preliminary data.</text>
</comment>
<dbReference type="RefSeq" id="WP_207337226.1">
    <property type="nucleotide sequence ID" value="NZ_JAFMYU010000018.1"/>
</dbReference>
<evidence type="ECO:0000313" key="1">
    <source>
        <dbReference type="EMBL" id="MBO0933268.1"/>
    </source>
</evidence>
<dbReference type="Proteomes" id="UP000664795">
    <property type="component" value="Unassembled WGS sequence"/>
</dbReference>
<gene>
    <name evidence="1" type="ORF">J2I48_19815</name>
</gene>
<protein>
    <submittedName>
        <fullName evidence="1">Uncharacterized protein</fullName>
    </submittedName>
</protein>
<evidence type="ECO:0000313" key="2">
    <source>
        <dbReference type="Proteomes" id="UP000664795"/>
    </source>
</evidence>
<keyword evidence="2" id="KW-1185">Reference proteome</keyword>
<reference evidence="1 2" key="1">
    <citation type="submission" date="2021-03" db="EMBL/GenBank/DDBJ databases">
        <title>Fibrella sp. HMF5036 genome sequencing and assembly.</title>
        <authorList>
            <person name="Kang H."/>
            <person name="Kim H."/>
            <person name="Bae S."/>
            <person name="Joh K."/>
        </authorList>
    </citation>
    <scope>NUCLEOTIDE SEQUENCE [LARGE SCALE GENOMIC DNA]</scope>
    <source>
        <strain evidence="1 2">HMF5036</strain>
    </source>
</reference>
<dbReference type="AlphaFoldDB" id="A0A939G8N9"/>
<proteinExistence type="predicted"/>
<name>A0A939G8N9_9BACT</name>
<accession>A0A939G8N9</accession>
<dbReference type="EMBL" id="JAFMYU010000018">
    <property type="protein sequence ID" value="MBO0933268.1"/>
    <property type="molecule type" value="Genomic_DNA"/>
</dbReference>